<reference evidence="5" key="1">
    <citation type="journal article" date="2009" name="Rice">
        <title>De Novo Next Generation Sequencing of Plant Genomes.</title>
        <authorList>
            <person name="Rounsley S."/>
            <person name="Marri P.R."/>
            <person name="Yu Y."/>
            <person name="He R."/>
            <person name="Sisneros N."/>
            <person name="Goicoechea J.L."/>
            <person name="Lee S.J."/>
            <person name="Angelova A."/>
            <person name="Kudrna D."/>
            <person name="Luo M."/>
            <person name="Affourtit J."/>
            <person name="Desany B."/>
            <person name="Knight J."/>
            <person name="Niazi F."/>
            <person name="Egholm M."/>
            <person name="Wing R.A."/>
        </authorList>
    </citation>
    <scope>NUCLEOTIDE SEQUENCE [LARGE SCALE GENOMIC DNA]</scope>
    <source>
        <strain evidence="5">cv. IRGC 105608</strain>
    </source>
</reference>
<evidence type="ECO:0000256" key="3">
    <source>
        <dbReference type="ARBA" id="ARBA00023295"/>
    </source>
</evidence>
<evidence type="ECO:0008006" key="7">
    <source>
        <dbReference type="Google" id="ProtNLM"/>
    </source>
</evidence>
<protein>
    <recommendedName>
        <fullName evidence="7">Glucan endo-1,3-beta-D-glucosidase</fullName>
    </recommendedName>
</protein>
<dbReference type="InterPro" id="IPR000490">
    <property type="entry name" value="Glyco_hydro_17"/>
</dbReference>
<comment type="similarity">
    <text evidence="1 4">Belongs to the glycosyl hydrolase 17 family.</text>
</comment>
<dbReference type="Proteomes" id="UP000026960">
    <property type="component" value="Chromosome 3"/>
</dbReference>
<dbReference type="STRING" id="65489.A0A0D3FJ20"/>
<keyword evidence="6" id="KW-1185">Reference proteome</keyword>
<dbReference type="InterPro" id="IPR017853">
    <property type="entry name" value="GH"/>
</dbReference>
<sequence>MHRAGTYVGANTIPSPENSPSEFAKIVQSKQTKHARVFIGGADHRSLRSLANTGEEVILTVPNDQLEHMAEFPEEAELWVAANVARFLPATRITHVVAGDDVVARSPGNAYFLLPAMANLHAALAAPYGGAGHRDGGASGARLAAAALAVLLLSVDLM</sequence>
<dbReference type="InterPro" id="IPR044965">
    <property type="entry name" value="Glyco_hydro_17_plant"/>
</dbReference>
<evidence type="ECO:0000256" key="1">
    <source>
        <dbReference type="ARBA" id="ARBA00008773"/>
    </source>
</evidence>
<dbReference type="GO" id="GO:0005975">
    <property type="term" value="P:carbohydrate metabolic process"/>
    <property type="evidence" value="ECO:0007669"/>
    <property type="project" value="InterPro"/>
</dbReference>
<evidence type="ECO:0000313" key="6">
    <source>
        <dbReference type="Proteomes" id="UP000026960"/>
    </source>
</evidence>
<dbReference type="Gene3D" id="3.20.20.80">
    <property type="entry name" value="Glycosidases"/>
    <property type="match status" value="1"/>
</dbReference>
<proteinExistence type="inferred from homology"/>
<dbReference type="HOGENOM" id="CLU_1671971_0_0_1"/>
<name>A0A0D3FJ20_9ORYZ</name>
<dbReference type="PANTHER" id="PTHR32227">
    <property type="entry name" value="GLUCAN ENDO-1,3-BETA-GLUCOSIDASE BG1-RELATED-RELATED"/>
    <property type="match status" value="1"/>
</dbReference>
<dbReference type="eggNOG" id="ENOG502QS8U">
    <property type="taxonomic scope" value="Eukaryota"/>
</dbReference>
<evidence type="ECO:0000256" key="2">
    <source>
        <dbReference type="ARBA" id="ARBA00022801"/>
    </source>
</evidence>
<reference evidence="5" key="2">
    <citation type="submission" date="2015-03" db="UniProtKB">
        <authorList>
            <consortium name="EnsemblPlants"/>
        </authorList>
    </citation>
    <scope>IDENTIFICATION</scope>
</reference>
<keyword evidence="2" id="KW-0378">Hydrolase</keyword>
<dbReference type="EnsemblPlants" id="OBART03G19110.1">
    <property type="protein sequence ID" value="OBART03G19110.1"/>
    <property type="gene ID" value="OBART03G19110"/>
</dbReference>
<dbReference type="GO" id="GO:0004553">
    <property type="term" value="F:hydrolase activity, hydrolyzing O-glycosyl compounds"/>
    <property type="evidence" value="ECO:0007669"/>
    <property type="project" value="InterPro"/>
</dbReference>
<dbReference type="Pfam" id="PF00332">
    <property type="entry name" value="Glyco_hydro_17"/>
    <property type="match status" value="1"/>
</dbReference>
<organism evidence="5">
    <name type="scientific">Oryza barthii</name>
    <dbReference type="NCBI Taxonomy" id="65489"/>
    <lineage>
        <taxon>Eukaryota</taxon>
        <taxon>Viridiplantae</taxon>
        <taxon>Streptophyta</taxon>
        <taxon>Embryophyta</taxon>
        <taxon>Tracheophyta</taxon>
        <taxon>Spermatophyta</taxon>
        <taxon>Magnoliopsida</taxon>
        <taxon>Liliopsida</taxon>
        <taxon>Poales</taxon>
        <taxon>Poaceae</taxon>
        <taxon>BOP clade</taxon>
        <taxon>Oryzoideae</taxon>
        <taxon>Oryzeae</taxon>
        <taxon>Oryzinae</taxon>
        <taxon>Oryza</taxon>
    </lineage>
</organism>
<dbReference type="AlphaFoldDB" id="A0A0D3FJ20"/>
<dbReference type="Gramene" id="OBART03G19110.1">
    <property type="protein sequence ID" value="OBART03G19110.1"/>
    <property type="gene ID" value="OBART03G19110"/>
</dbReference>
<accession>A0A0D3FJ20</accession>
<dbReference type="SUPFAM" id="SSF51445">
    <property type="entry name" value="(Trans)glycosidases"/>
    <property type="match status" value="1"/>
</dbReference>
<evidence type="ECO:0000313" key="5">
    <source>
        <dbReference type="EnsemblPlants" id="OBART03G19110.1"/>
    </source>
</evidence>
<dbReference type="PaxDb" id="65489-OBART03G19110.1"/>
<evidence type="ECO:0000256" key="4">
    <source>
        <dbReference type="RuleBase" id="RU004335"/>
    </source>
</evidence>
<keyword evidence="3" id="KW-0326">Glycosidase</keyword>